<reference evidence="1" key="1">
    <citation type="journal article" date="2018" name="DNA Res.">
        <title>Multiple hybrid de novo genome assembly of finger millet, an orphan allotetraploid crop.</title>
        <authorList>
            <person name="Hatakeyama M."/>
            <person name="Aluri S."/>
            <person name="Balachadran M.T."/>
            <person name="Sivarajan S.R."/>
            <person name="Patrignani A."/>
            <person name="Gruter S."/>
            <person name="Poveda L."/>
            <person name="Shimizu-Inatsugi R."/>
            <person name="Baeten J."/>
            <person name="Francoijs K.J."/>
            <person name="Nataraja K.N."/>
            <person name="Reddy Y.A.N."/>
            <person name="Phadnis S."/>
            <person name="Ravikumar R.L."/>
            <person name="Schlapbach R."/>
            <person name="Sreeman S.M."/>
            <person name="Shimizu K.K."/>
        </authorList>
    </citation>
    <scope>NUCLEOTIDE SEQUENCE</scope>
</reference>
<evidence type="ECO:0000313" key="2">
    <source>
        <dbReference type="Proteomes" id="UP001054889"/>
    </source>
</evidence>
<protein>
    <submittedName>
        <fullName evidence="1">Uncharacterized protein</fullName>
    </submittedName>
</protein>
<gene>
    <name evidence="1" type="primary">gb19373</name>
    <name evidence="1" type="ORF">PR202_gb19373</name>
</gene>
<dbReference type="Proteomes" id="UP001054889">
    <property type="component" value="Unassembled WGS sequence"/>
</dbReference>
<keyword evidence="2" id="KW-1185">Reference proteome</keyword>
<evidence type="ECO:0000313" key="1">
    <source>
        <dbReference type="EMBL" id="GJN31019.1"/>
    </source>
</evidence>
<accession>A0AAV5F5T9</accession>
<organism evidence="1 2">
    <name type="scientific">Eleusine coracana subsp. coracana</name>
    <dbReference type="NCBI Taxonomy" id="191504"/>
    <lineage>
        <taxon>Eukaryota</taxon>
        <taxon>Viridiplantae</taxon>
        <taxon>Streptophyta</taxon>
        <taxon>Embryophyta</taxon>
        <taxon>Tracheophyta</taxon>
        <taxon>Spermatophyta</taxon>
        <taxon>Magnoliopsida</taxon>
        <taxon>Liliopsida</taxon>
        <taxon>Poales</taxon>
        <taxon>Poaceae</taxon>
        <taxon>PACMAD clade</taxon>
        <taxon>Chloridoideae</taxon>
        <taxon>Cynodonteae</taxon>
        <taxon>Eleusininae</taxon>
        <taxon>Eleusine</taxon>
    </lineage>
</organism>
<sequence length="125" mass="13351">MIWTFASVWADTPASIVISNLEENSREREGEVKRISGTGVTFAAVVRDPGLQNVFSVSLGISCDVLVISSTAMGTGVLKETETMACAFQEMGTVACDFLGMGTAVCALLEMEIFVYALLEIEMAV</sequence>
<comment type="caution">
    <text evidence="1">The sequence shown here is derived from an EMBL/GenBank/DDBJ whole genome shotgun (WGS) entry which is preliminary data.</text>
</comment>
<dbReference type="EMBL" id="BQKI01000082">
    <property type="protein sequence ID" value="GJN31019.1"/>
    <property type="molecule type" value="Genomic_DNA"/>
</dbReference>
<reference evidence="1" key="2">
    <citation type="submission" date="2021-12" db="EMBL/GenBank/DDBJ databases">
        <title>Resequencing data analysis of finger millet.</title>
        <authorList>
            <person name="Hatakeyama M."/>
            <person name="Aluri S."/>
            <person name="Balachadran M.T."/>
            <person name="Sivarajan S.R."/>
            <person name="Poveda L."/>
            <person name="Shimizu-Inatsugi R."/>
            <person name="Schlapbach R."/>
            <person name="Sreeman S.M."/>
            <person name="Shimizu K.K."/>
        </authorList>
    </citation>
    <scope>NUCLEOTIDE SEQUENCE</scope>
</reference>
<proteinExistence type="predicted"/>
<name>A0AAV5F5T9_ELECO</name>
<dbReference type="AlphaFoldDB" id="A0AAV5F5T9"/>